<reference evidence="2" key="1">
    <citation type="submission" date="2016-11" db="EMBL/GenBank/DDBJ databases">
        <authorList>
            <person name="Varghese N."/>
            <person name="Submissions S."/>
        </authorList>
    </citation>
    <scope>NUCLEOTIDE SEQUENCE [LARGE SCALE GENOMIC DNA]</scope>
    <source>
        <strain evidence="2">DSM 44671</strain>
    </source>
</reference>
<keyword evidence="1" id="KW-0808">Transferase</keyword>
<dbReference type="AlphaFoldDB" id="A0A1K1SAC7"/>
<dbReference type="OrthoDB" id="3516042at2"/>
<dbReference type="RefSeq" id="WP_072478672.1">
    <property type="nucleotide sequence ID" value="NZ_FPJG01000006.1"/>
</dbReference>
<dbReference type="Proteomes" id="UP000182740">
    <property type="component" value="Unassembled WGS sequence"/>
</dbReference>
<accession>A0A1K1SAC7</accession>
<dbReference type="SUPFAM" id="SSF53335">
    <property type="entry name" value="S-adenosyl-L-methionine-dependent methyltransferases"/>
    <property type="match status" value="1"/>
</dbReference>
<protein>
    <submittedName>
        <fullName evidence="1">S-adenosyl methyltransferase</fullName>
    </submittedName>
</protein>
<keyword evidence="1" id="KW-0489">Methyltransferase</keyword>
<evidence type="ECO:0000313" key="2">
    <source>
        <dbReference type="Proteomes" id="UP000182740"/>
    </source>
</evidence>
<gene>
    <name evidence="1" type="ORF">SAMN04489730_5154</name>
</gene>
<dbReference type="InterPro" id="IPR006764">
    <property type="entry name" value="SAM_dep_MeTrfase_SAV2177_type"/>
</dbReference>
<dbReference type="GO" id="GO:0032259">
    <property type="term" value="P:methylation"/>
    <property type="evidence" value="ECO:0007669"/>
    <property type="project" value="UniProtKB-KW"/>
</dbReference>
<dbReference type="EMBL" id="FPJG01000006">
    <property type="protein sequence ID" value="SFW81320.1"/>
    <property type="molecule type" value="Genomic_DNA"/>
</dbReference>
<dbReference type="Pfam" id="PF04672">
    <property type="entry name" value="Methyltransf_19"/>
    <property type="match status" value="1"/>
</dbReference>
<dbReference type="PIRSF" id="PIRSF017393">
    <property type="entry name" value="MTase_SAV2177"/>
    <property type="match status" value="1"/>
</dbReference>
<evidence type="ECO:0000313" key="1">
    <source>
        <dbReference type="EMBL" id="SFW81320.1"/>
    </source>
</evidence>
<proteinExistence type="predicted"/>
<sequence length="270" mass="29525">MTEQEGADWIPPGADISRPSAARIYDYLLGGAHNLAADRAVAQRLEAIQPQVATVARRNRAFLRRVVRFMVEQGVRQFLDLGSGIPTVGNVHEVAQAVDPAARVVYVDYEPVAVAHSLLLLKDNPNAEAIEADATNTEVVLKSEPVRRLIDLDEPVGLLAVTLGHYLPPEPAPRTVFAAYRDALASGSYFALTHLTNDFAVLRDPKIAETMRSTQDHIYPRTRDEVLALFEGFELVEPGLTTSANWRPDRLAAVVDPEEDGLYAGVGVKP</sequence>
<dbReference type="STRING" id="546364.SAMN04489730_5154"/>
<dbReference type="Gene3D" id="3.40.50.150">
    <property type="entry name" value="Vaccinia Virus protein VP39"/>
    <property type="match status" value="1"/>
</dbReference>
<keyword evidence="2" id="KW-1185">Reference proteome</keyword>
<dbReference type="InterPro" id="IPR029063">
    <property type="entry name" value="SAM-dependent_MTases_sf"/>
</dbReference>
<organism evidence="1 2">
    <name type="scientific">Amycolatopsis australiensis</name>
    <dbReference type="NCBI Taxonomy" id="546364"/>
    <lineage>
        <taxon>Bacteria</taxon>
        <taxon>Bacillati</taxon>
        <taxon>Actinomycetota</taxon>
        <taxon>Actinomycetes</taxon>
        <taxon>Pseudonocardiales</taxon>
        <taxon>Pseudonocardiaceae</taxon>
        <taxon>Amycolatopsis</taxon>
    </lineage>
</organism>
<dbReference type="GO" id="GO:0008168">
    <property type="term" value="F:methyltransferase activity"/>
    <property type="evidence" value="ECO:0007669"/>
    <property type="project" value="UniProtKB-KW"/>
</dbReference>
<name>A0A1K1SAC7_9PSEU</name>